<protein>
    <submittedName>
        <fullName evidence="15">PRA1 family protein B6</fullName>
    </submittedName>
</protein>
<feature type="transmembrane region" description="Helical" evidence="12">
    <location>
        <begin position="2117"/>
        <end position="2145"/>
    </location>
</feature>
<feature type="transmembrane region" description="Helical" evidence="12">
    <location>
        <begin position="1905"/>
        <end position="1924"/>
    </location>
</feature>
<dbReference type="Pfam" id="PF03208">
    <property type="entry name" value="PRA1"/>
    <property type="match status" value="1"/>
</dbReference>
<comment type="subcellular location">
    <subcellularLocation>
        <location evidence="2">Cell envelope</location>
    </subcellularLocation>
    <subcellularLocation>
        <location evidence="3">Cell outer membrane</location>
    </subcellularLocation>
    <subcellularLocation>
        <location evidence="1">Membrane</location>
        <topology evidence="1">Multi-pass membrane protein</topology>
    </subcellularLocation>
    <subcellularLocation>
        <location evidence="4">Secreted</location>
    </subcellularLocation>
</comment>
<dbReference type="NCBIfam" id="TIGR01376">
    <property type="entry name" value="POMP_repeat"/>
    <property type="match status" value="1"/>
</dbReference>
<gene>
    <name evidence="15" type="ORF">FCC1311_025512</name>
</gene>
<feature type="transmembrane region" description="Helical" evidence="12">
    <location>
        <begin position="1831"/>
        <end position="1854"/>
    </location>
</feature>
<dbReference type="InterPro" id="IPR011641">
    <property type="entry name" value="Tyr-kin_ephrin_A/B_rcpt-like"/>
</dbReference>
<evidence type="ECO:0000313" key="15">
    <source>
        <dbReference type="EMBL" id="GBG26330.1"/>
    </source>
</evidence>
<evidence type="ECO:0000256" key="12">
    <source>
        <dbReference type="SAM" id="Phobius"/>
    </source>
</evidence>
<dbReference type="InParanoid" id="A0A2R5G5R3"/>
<dbReference type="InterPro" id="IPR036278">
    <property type="entry name" value="Sialidase_sf"/>
</dbReference>
<evidence type="ECO:0000256" key="8">
    <source>
        <dbReference type="ARBA" id="ARBA00022989"/>
    </source>
</evidence>
<evidence type="ECO:0000256" key="6">
    <source>
        <dbReference type="ARBA" id="ARBA00022692"/>
    </source>
</evidence>
<dbReference type="GO" id="GO:0016020">
    <property type="term" value="C:membrane"/>
    <property type="evidence" value="ECO:0007669"/>
    <property type="project" value="UniProtKB-SubCell"/>
</dbReference>
<comment type="caution">
    <text evidence="15">The sequence shown here is derived from an EMBL/GenBank/DDBJ whole genome shotgun (WGS) entry which is preliminary data.</text>
</comment>
<dbReference type="InterPro" id="IPR003368">
    <property type="entry name" value="POMP_repeat"/>
</dbReference>
<evidence type="ECO:0000313" key="16">
    <source>
        <dbReference type="Proteomes" id="UP000241890"/>
    </source>
</evidence>
<dbReference type="PANTHER" id="PTHR11319:SF35">
    <property type="entry name" value="OUTER MEMBRANE PROTEIN PMPC-RELATED"/>
    <property type="match status" value="1"/>
</dbReference>
<feature type="compositionally biased region" description="Polar residues" evidence="11">
    <location>
        <begin position="1934"/>
        <end position="1944"/>
    </location>
</feature>
<evidence type="ECO:0000256" key="11">
    <source>
        <dbReference type="SAM" id="MobiDB-lite"/>
    </source>
</evidence>
<feature type="transmembrane region" description="Helical" evidence="12">
    <location>
        <begin position="1763"/>
        <end position="1787"/>
    </location>
</feature>
<keyword evidence="9 12" id="KW-0472">Membrane</keyword>
<evidence type="ECO:0000256" key="3">
    <source>
        <dbReference type="ARBA" id="ARBA00004442"/>
    </source>
</evidence>
<dbReference type="SUPFAM" id="SSF51126">
    <property type="entry name" value="Pectin lyase-like"/>
    <property type="match status" value="1"/>
</dbReference>
<keyword evidence="10" id="KW-0998">Cell outer membrane</keyword>
<keyword evidence="16" id="KW-1185">Reference proteome</keyword>
<dbReference type="InterPro" id="IPR004895">
    <property type="entry name" value="Prenylated_rab_accept_PRA1"/>
</dbReference>
<evidence type="ECO:0000256" key="4">
    <source>
        <dbReference type="ARBA" id="ARBA00004613"/>
    </source>
</evidence>
<proteinExistence type="predicted"/>
<feature type="transmembrane region" description="Helical" evidence="12">
    <location>
        <begin position="1675"/>
        <end position="1695"/>
    </location>
</feature>
<dbReference type="InterPro" id="IPR011050">
    <property type="entry name" value="Pectin_lyase_fold/virulence"/>
</dbReference>
<evidence type="ECO:0000256" key="13">
    <source>
        <dbReference type="SAM" id="SignalP"/>
    </source>
</evidence>
<dbReference type="GO" id="GO:0005576">
    <property type="term" value="C:extracellular region"/>
    <property type="evidence" value="ECO:0007669"/>
    <property type="project" value="UniProtKB-SubCell"/>
</dbReference>
<dbReference type="SUPFAM" id="SSF50939">
    <property type="entry name" value="Sialidases"/>
    <property type="match status" value="1"/>
</dbReference>
<feature type="domain" description="Tyrosine-protein kinase ephrin type A/B receptor-like" evidence="14">
    <location>
        <begin position="1378"/>
        <end position="1419"/>
    </location>
</feature>
<dbReference type="Proteomes" id="UP000241890">
    <property type="component" value="Unassembled WGS sequence"/>
</dbReference>
<dbReference type="SMART" id="SM01411">
    <property type="entry name" value="Ephrin_rec_like"/>
    <property type="match status" value="1"/>
</dbReference>
<feature type="transmembrane region" description="Helical" evidence="12">
    <location>
        <begin position="1715"/>
        <end position="1742"/>
    </location>
</feature>
<dbReference type="PANTHER" id="PTHR11319">
    <property type="entry name" value="G PROTEIN-COUPLED RECEPTOR-RELATED"/>
    <property type="match status" value="1"/>
</dbReference>
<evidence type="ECO:0000256" key="9">
    <source>
        <dbReference type="ARBA" id="ARBA00023136"/>
    </source>
</evidence>
<reference evidence="15 16" key="1">
    <citation type="submission" date="2017-12" db="EMBL/GenBank/DDBJ databases">
        <title>Sequencing, de novo assembly and annotation of complete genome of a new Thraustochytrid species, strain FCC1311.</title>
        <authorList>
            <person name="Sedici K."/>
            <person name="Godart F."/>
            <person name="Aiese Cigliano R."/>
            <person name="Sanseverino W."/>
            <person name="Barakat M."/>
            <person name="Ortet P."/>
            <person name="Marechal E."/>
            <person name="Cagnac O."/>
            <person name="Amato A."/>
        </authorList>
    </citation>
    <scope>NUCLEOTIDE SEQUENCE [LARGE SCALE GENOMIC DNA]</scope>
</reference>
<sequence>MAIHVALAIAAVVLSFLTHESLAIAGGFGDAVVLSRAFSYKNRFRPAIACDDENDCLVVISQMDNVTDYEALDDAVNGIGKKTLLDGDRTLWYAIRKAGNTTWDPAVPALYDATVQAQKDSRTPNLDFRVQIIPSVSVYGNSSGWVMSWRERQNTTDSSTIIDSIRAAFIPKEKALAGGLWIGEAEGIGIPVNYTGNTDSRTDRNPAVAADVEGRVVLVWESEDPQAVADINLGNDKDLVSVSFTLAGRSEGDPLTQDDITVVETVFPDEETDIFQDRDPVISINPVSGRVVTIATAQIIGQVSDIMLAETSTSECTWKSRVRMTNADSRQSDVMIAPSKTDGDLWLAVWTDRGTGIASAQVRPDSNDDLRVASTSYINPLAFAYYVFKNAKPVLVSDPNKPKHWAIFYSPIVRSTSKSNLVFQVSVDDGVTWSPAYYIEREERKKAVVGVDTTPEGSYVIALFDEAETTFSVFETTSDALYNVTAFNETDMVDIEFRERDADFTCLEIELPRNGSVMDFSDYIVGMVQKLTRCLVLVAPDANEDTVIHMNLEVLLDLEPTEAYQDSCPFNYVALREEEDLHEANPGSFPRRACLASNYTDVQVQADSVYVFMVTSLRGLPGSDKGAIPLALQAWVTPADTEFEDSDSSVLPPWESRTADSLKTLRGHLEDESFVHGEIVVSATELDMRSDSDDLVIRSNTNISIVAAPGMSVAVGNATSFLRVDPEATLWTLDGFHVSARDGKSSGRFGGLFLVLGHVGSIRNCTFTGTTGNNNGGAITVDGRVDEILDCTFDKLVANVGGALGVTLQGEIGLIERCTFTDTYADGFQGVPAGAVLLYGKIETISSSLFQGCWSTAAGGAISVEAGGEITRILDTDFIENSAEIGGGAIEFKQNSTLPAVWRGGVIRGNTANTGAAFHAVGAFPSLLAANSTCSEGNVCFTDVTFEENSAQKGGAVHLDDCEDVSQFSFDNVLFLGNTATHAAGGAILASGSVSLYFVDVTFQDNAAKTSGGALELELGAQVSAAGALFDNNAASTQGGAAFIGAGSVANIASAVFTDNAANLTCREQTICALEAVESTGRRTCGAEEGYQCVLSETPQDYSTIGCTKGVGGSLYLAAGVTAHIHNCSFSAGTPLPNIDPNATYVGESGDTTSYSDGAGRFVYSESRFRLSESTFGGDRSGFAPSTAVIGCPNTCSSTGTCTASSANAPSVSCSCAGAFEGDDGYEEGGCTQLRVRSVRATSTPQVSASFGVDNSNWIASDGFVTISWEWERTEDNLPRDVDYFIVYRTANRSTTLSSSDGWSSCATPKIAAEIVAPCVKVTDISAESLIMGLTLGVSSFFRVVAHVNGQDSADSDAMSSAAIICEEGSSQTPAAADGVFTCEPCDRGTYVQDSTEGCIPCPNELQTTVGVATSIDDCVAPAGFYLEEDEEGNVDVLQCATGVNCSVAGGTLEALELEPGFWRPSLLAETVFECPNMASCIGGTGTLSSESKLRRELSLWSETRYCREGHTGPYCAVCKSGYSKDSNGLCSICTAEKIGREKGLLAGVTLLIGILWPIIIIASYYSALVRTPRRRRGANANQQVPTGFFQKLRLKMRVIFRHSHGTMKKLRGPINITIGLIQVATGFQRVFGPTYNWWSNWDIVTSAFAWANVDSSGVPSVTGCVIEDNHQNRLLFSTILPAGMLLILATLFWVTRCLFARTAEARNDLSSSTWRTAAFLLFLVFPSVNTTIVQTFVCDSFEDGSRTLRFDYATDCDDMGWIWQYAVAMSILYVLAPVALFAALIAKSSKPSVEGASFLHELYYDEEKHGQRQKNRLRRYFEVFELLRKYLLTSVVMLVADGTLAQLAFAFMITFLATISQTMLRPYVRMQDNILATIVHSQLFFVLCAFLMTPVVDDIDALEIAVICVLLVAPVTAAFFIYLRLSESSTIPVRCQSGSTDDASAQDGKAVMGQERESRLGSDSGQTDSLEYDEPAFQAKAKSDGDLEGQVLEERQVPDSNDVGDMDDDVTTVPLAAPVHEGPGDGGVADGPDATASANLRMAQLISLGAGAVTYAKKVNPLQGLNSVADATAKIRSEAKDLVNPTGFSKPQTRSEWMTRISANAKHFRLSYTAMYLLTLVYFVLTSPFLLFEIALVAGLWAFFFKVNKAEDVIKVGKYEIGRNEKTMIFIPLVLFIAFFGGVISTLFSIVFFGTFFTGIHASFRQPIEPDPLDALDGPGLSPPPPQFV</sequence>
<evidence type="ECO:0000256" key="7">
    <source>
        <dbReference type="ARBA" id="ARBA00022729"/>
    </source>
</evidence>
<evidence type="ECO:0000256" key="2">
    <source>
        <dbReference type="ARBA" id="ARBA00004196"/>
    </source>
</evidence>
<organism evidence="15 16">
    <name type="scientific">Hondaea fermentalgiana</name>
    <dbReference type="NCBI Taxonomy" id="2315210"/>
    <lineage>
        <taxon>Eukaryota</taxon>
        <taxon>Sar</taxon>
        <taxon>Stramenopiles</taxon>
        <taxon>Bigyra</taxon>
        <taxon>Labyrinthulomycetes</taxon>
        <taxon>Thraustochytrida</taxon>
        <taxon>Thraustochytriidae</taxon>
        <taxon>Hondaea</taxon>
    </lineage>
</organism>
<evidence type="ECO:0000259" key="14">
    <source>
        <dbReference type="Pfam" id="PF07699"/>
    </source>
</evidence>
<accession>A0A2R5G5R3</accession>
<keyword evidence="7 13" id="KW-0732">Signal</keyword>
<dbReference type="Pfam" id="PF07699">
    <property type="entry name" value="Ephrin_rec_like"/>
    <property type="match status" value="1"/>
</dbReference>
<dbReference type="EMBL" id="BEYU01000019">
    <property type="protein sequence ID" value="GBG26330.1"/>
    <property type="molecule type" value="Genomic_DNA"/>
</dbReference>
<evidence type="ECO:0000256" key="1">
    <source>
        <dbReference type="ARBA" id="ARBA00004141"/>
    </source>
</evidence>
<feature type="transmembrane region" description="Helical" evidence="12">
    <location>
        <begin position="1875"/>
        <end position="1893"/>
    </location>
</feature>
<feature type="transmembrane region" description="Helical" evidence="12">
    <location>
        <begin position="2170"/>
        <end position="2198"/>
    </location>
</feature>
<feature type="chain" id="PRO_5015357197" evidence="13">
    <location>
        <begin position="24"/>
        <end position="2230"/>
    </location>
</feature>
<keyword evidence="5" id="KW-0964">Secreted</keyword>
<feature type="signal peptide" evidence="13">
    <location>
        <begin position="1"/>
        <end position="23"/>
    </location>
</feature>
<evidence type="ECO:0000256" key="10">
    <source>
        <dbReference type="ARBA" id="ARBA00023237"/>
    </source>
</evidence>
<keyword evidence="8 12" id="KW-1133">Transmembrane helix</keyword>
<dbReference type="OrthoDB" id="5950997at2759"/>
<feature type="transmembrane region" description="Helical" evidence="12">
    <location>
        <begin position="1545"/>
        <end position="1568"/>
    </location>
</feature>
<keyword evidence="6 12" id="KW-0812">Transmembrane</keyword>
<feature type="region of interest" description="Disordered" evidence="11">
    <location>
        <begin position="1934"/>
        <end position="1971"/>
    </location>
</feature>
<name>A0A2R5G5R3_9STRA</name>
<evidence type="ECO:0000256" key="5">
    <source>
        <dbReference type="ARBA" id="ARBA00022525"/>
    </source>
</evidence>